<feature type="compositionally biased region" description="Polar residues" evidence="1">
    <location>
        <begin position="42"/>
        <end position="54"/>
    </location>
</feature>
<keyword evidence="2" id="KW-1133">Transmembrane helix</keyword>
<evidence type="ECO:0000256" key="2">
    <source>
        <dbReference type="SAM" id="Phobius"/>
    </source>
</evidence>
<evidence type="ECO:0000256" key="1">
    <source>
        <dbReference type="SAM" id="MobiDB-lite"/>
    </source>
</evidence>
<name>A0ABQ4QIM6_9HYPH</name>
<gene>
    <name evidence="3" type="ORF">AFCDBAGC_2451</name>
</gene>
<reference evidence="3 4" key="1">
    <citation type="journal article" date="2021" name="Front. Microbiol.">
        <title>Comprehensive Comparative Genomics and Phenotyping of Methylobacterium Species.</title>
        <authorList>
            <person name="Alessa O."/>
            <person name="Ogura Y."/>
            <person name="Fujitani Y."/>
            <person name="Takami H."/>
            <person name="Hayashi T."/>
            <person name="Sahin N."/>
            <person name="Tani A."/>
        </authorList>
    </citation>
    <scope>NUCLEOTIDE SEQUENCE [LARGE SCALE GENOMIC DNA]</scope>
    <source>
        <strain evidence="3 4">DSM 23679</strain>
    </source>
</reference>
<proteinExistence type="predicted"/>
<protein>
    <submittedName>
        <fullName evidence="3">Uncharacterized protein</fullName>
    </submittedName>
</protein>
<evidence type="ECO:0000313" key="4">
    <source>
        <dbReference type="Proteomes" id="UP001055117"/>
    </source>
</evidence>
<keyword evidence="4" id="KW-1185">Reference proteome</keyword>
<comment type="caution">
    <text evidence="3">The sequence shown here is derived from an EMBL/GenBank/DDBJ whole genome shotgun (WGS) entry which is preliminary data.</text>
</comment>
<keyword evidence="2" id="KW-0812">Transmembrane</keyword>
<feature type="region of interest" description="Disordered" evidence="1">
    <location>
        <begin position="1"/>
        <end position="70"/>
    </location>
</feature>
<feature type="transmembrane region" description="Helical" evidence="2">
    <location>
        <begin position="75"/>
        <end position="96"/>
    </location>
</feature>
<dbReference type="EMBL" id="BPQG01000035">
    <property type="protein sequence ID" value="GJD44584.1"/>
    <property type="molecule type" value="Genomic_DNA"/>
</dbReference>
<organism evidence="3 4">
    <name type="scientific">Methylobacterium cerastii</name>
    <dbReference type="NCBI Taxonomy" id="932741"/>
    <lineage>
        <taxon>Bacteria</taxon>
        <taxon>Pseudomonadati</taxon>
        <taxon>Pseudomonadota</taxon>
        <taxon>Alphaproteobacteria</taxon>
        <taxon>Hyphomicrobiales</taxon>
        <taxon>Methylobacteriaceae</taxon>
        <taxon>Methylobacterium</taxon>
    </lineage>
</organism>
<sequence>MRPLLNEPTMYAHPTDGAAPRPLTDAERARTRLNRIVAPAQNPDSLTRPETQAASAAPRRPRHGAGKREGFRLGWGSWLVIEILVIAIAAAAFLAWPPTSACREQEAKLGFYAGDTLGKCIRRGIAARIDDADQRLKMLLRGSGR</sequence>
<dbReference type="RefSeq" id="WP_147764822.1">
    <property type="nucleotide sequence ID" value="NZ_BPQG01000035.1"/>
</dbReference>
<keyword evidence="2" id="KW-0472">Membrane</keyword>
<dbReference type="Proteomes" id="UP001055117">
    <property type="component" value="Unassembled WGS sequence"/>
</dbReference>
<accession>A0ABQ4QIM6</accession>
<evidence type="ECO:0000313" key="3">
    <source>
        <dbReference type="EMBL" id="GJD44584.1"/>
    </source>
</evidence>